<proteinExistence type="predicted"/>
<dbReference type="GO" id="GO:0016811">
    <property type="term" value="F:hydrolase activity, acting on carbon-nitrogen (but not peptide) bonds, in linear amides"/>
    <property type="evidence" value="ECO:0007669"/>
    <property type="project" value="TreeGrafter"/>
</dbReference>
<dbReference type="CDD" id="cd02440">
    <property type="entry name" value="AdoMet_MTases"/>
    <property type="match status" value="1"/>
</dbReference>
<dbReference type="InterPro" id="IPR041698">
    <property type="entry name" value="Methyltransf_25"/>
</dbReference>
<dbReference type="RefSeq" id="WP_062009018.1">
    <property type="nucleotide sequence ID" value="NZ_CP012677.1"/>
</dbReference>
<dbReference type="PATRIC" id="fig|656366.3.peg.3905"/>
<gene>
    <name evidence="3" type="ORF">AOC05_18105</name>
</gene>
<dbReference type="AlphaFoldDB" id="A0A0M5LY25"/>
<dbReference type="Gene3D" id="3.40.50.150">
    <property type="entry name" value="Vaccinia Virus protein VP39"/>
    <property type="match status" value="1"/>
</dbReference>
<organism evidence="3 4">
    <name type="scientific">Arthrobacter alpinus</name>
    <dbReference type="NCBI Taxonomy" id="656366"/>
    <lineage>
        <taxon>Bacteria</taxon>
        <taxon>Bacillati</taxon>
        <taxon>Actinomycetota</taxon>
        <taxon>Actinomycetes</taxon>
        <taxon>Micrococcales</taxon>
        <taxon>Micrococcaceae</taxon>
        <taxon>Arthrobacter</taxon>
    </lineage>
</organism>
<evidence type="ECO:0000256" key="1">
    <source>
        <dbReference type="ARBA" id="ARBA00022833"/>
    </source>
</evidence>
<keyword evidence="4" id="KW-1185">Reference proteome</keyword>
<dbReference type="InterPro" id="IPR029063">
    <property type="entry name" value="SAM-dependent_MTases_sf"/>
</dbReference>
<accession>A0A0M5LY25</accession>
<dbReference type="Gene3D" id="3.40.50.10320">
    <property type="entry name" value="LmbE-like"/>
    <property type="match status" value="1"/>
</dbReference>
<protein>
    <recommendedName>
        <fullName evidence="2">Methyltransferase domain-containing protein</fullName>
    </recommendedName>
</protein>
<dbReference type="PANTHER" id="PTHR12993:SF11">
    <property type="entry name" value="N-ACETYLGLUCOSAMINYL-PHOSPHATIDYLINOSITOL DE-N-ACETYLASE"/>
    <property type="match status" value="1"/>
</dbReference>
<evidence type="ECO:0000313" key="4">
    <source>
        <dbReference type="Proteomes" id="UP000062833"/>
    </source>
</evidence>
<dbReference type="KEGG" id="aaq:AOC05_18105"/>
<dbReference type="Pfam" id="PF13649">
    <property type="entry name" value="Methyltransf_25"/>
    <property type="match status" value="1"/>
</dbReference>
<dbReference type="Pfam" id="PF02585">
    <property type="entry name" value="PIG-L"/>
    <property type="match status" value="1"/>
</dbReference>
<dbReference type="InterPro" id="IPR024078">
    <property type="entry name" value="LmbE-like_dom_sf"/>
</dbReference>
<dbReference type="EMBL" id="CP012677">
    <property type="protein sequence ID" value="ALE93794.1"/>
    <property type="molecule type" value="Genomic_DNA"/>
</dbReference>
<dbReference type="GO" id="GO:0016137">
    <property type="term" value="P:glycoside metabolic process"/>
    <property type="evidence" value="ECO:0007669"/>
    <property type="project" value="UniProtKB-ARBA"/>
</dbReference>
<keyword evidence="1" id="KW-0862">Zinc</keyword>
<dbReference type="InterPro" id="IPR003737">
    <property type="entry name" value="GlcNAc_PI_deacetylase-related"/>
</dbReference>
<dbReference type="SUPFAM" id="SSF53335">
    <property type="entry name" value="S-adenosyl-L-methionine-dependent methyltransferases"/>
    <property type="match status" value="1"/>
</dbReference>
<dbReference type="PANTHER" id="PTHR12993">
    <property type="entry name" value="N-ACETYLGLUCOSAMINYL-PHOSPHATIDYLINOSITOL DE-N-ACETYLASE-RELATED"/>
    <property type="match status" value="1"/>
</dbReference>
<reference evidence="4" key="1">
    <citation type="submission" date="2015-09" db="EMBL/GenBank/DDBJ databases">
        <title>Complete genome of Arthrobacter alpinus strain R3.8.</title>
        <authorList>
            <person name="See-Too W.S."/>
            <person name="Chan K.G."/>
        </authorList>
    </citation>
    <scope>NUCLEOTIDE SEQUENCE [LARGE SCALE GENOMIC DNA]</scope>
    <source>
        <strain evidence="4">R3.8</strain>
    </source>
</reference>
<evidence type="ECO:0000313" key="3">
    <source>
        <dbReference type="EMBL" id="ALE93794.1"/>
    </source>
</evidence>
<sequence length="453" mass="48924">MVTFTHDQEATPEADWLESPRVSAMAELGIDWDTVEKLIVVAAHPDDETLGAAGLLQRAADHGVSVEVLVATMGEKSHPRSTTHTPEHLAALRTIELQKALAVLTPGVNCRTLRLPDGGLSEHTRDLEHEIATAATPGGAATLIVAPWSADGHTDHDAAGAAATNAAALTGSLLLEYPIWMWHWGSPAHPNVPWPALRKFGLTPKEHALKAAAMSSHTSQIAPLSDNAGDETLLSPALLAHFGRSFETFIDMAGKFTPSGPRYPAWLGTQFDAVHADGAEPWDPQSWYETRKRSLLLAALPRTLYQSTLELGCSTGALTAELAPRSRQITGVDASAEAAASAKLRLATIEHAHILHSTLPQEWPPGRFDLFVLSETGYYFTAEELSEVVGKMAASALPDTCVAACHWRHPIAGWPLGGDDVHRILRNDARLKLLAAYTEEDFLLEMFCFRDAP</sequence>
<dbReference type="Proteomes" id="UP000062833">
    <property type="component" value="Chromosome"/>
</dbReference>
<dbReference type="SUPFAM" id="SSF102588">
    <property type="entry name" value="LmbE-like"/>
    <property type="match status" value="1"/>
</dbReference>
<name>A0A0M5LY25_9MICC</name>
<feature type="domain" description="Methyltransferase" evidence="2">
    <location>
        <begin position="309"/>
        <end position="394"/>
    </location>
</feature>
<dbReference type="OrthoDB" id="116799at2"/>
<evidence type="ECO:0000259" key="2">
    <source>
        <dbReference type="Pfam" id="PF13649"/>
    </source>
</evidence>